<feature type="transmembrane region" description="Helical" evidence="1">
    <location>
        <begin position="49"/>
        <end position="68"/>
    </location>
</feature>
<accession>A0A1X1J2P2</accession>
<dbReference type="AlphaFoldDB" id="A0A1X1J2P2"/>
<dbReference type="EMBL" id="NCUW01000026">
    <property type="protein sequence ID" value="ORO79657.1"/>
    <property type="molecule type" value="Genomic_DNA"/>
</dbReference>
<comment type="caution">
    <text evidence="2">The sequence shown here is derived from an EMBL/GenBank/DDBJ whole genome shotgun (WGS) entry which is preliminary data.</text>
</comment>
<dbReference type="Proteomes" id="UP000194008">
    <property type="component" value="Unassembled WGS sequence"/>
</dbReference>
<reference evidence="2 3" key="1">
    <citation type="journal article" date="2016" name="Eur. J. Clin. Microbiol. Infect. Dis.">
        <title>Whole genome sequencing as a tool for phylogenetic analysis of clinical strains of Mitis group streptococci.</title>
        <authorList>
            <person name="Rasmussen L.H."/>
            <person name="Dargis R."/>
            <person name="Hojholt K."/>
            <person name="Christensen J.J."/>
            <person name="Skovgaard O."/>
            <person name="Justesen U.S."/>
            <person name="Rosenvinge F.S."/>
            <person name="Moser C."/>
            <person name="Lukjancenko O."/>
            <person name="Rasmussen S."/>
            <person name="Nielsen X.C."/>
        </authorList>
    </citation>
    <scope>NUCLEOTIDE SEQUENCE [LARGE SCALE GENOMIC DNA]</scope>
    <source>
        <strain evidence="2 3">Y_5914_11</strain>
    </source>
</reference>
<feature type="transmembrane region" description="Helical" evidence="1">
    <location>
        <begin position="110"/>
        <end position="128"/>
    </location>
</feature>
<name>A0A1X1J2P2_STROR</name>
<gene>
    <name evidence="2" type="ORF">B7709_02045</name>
</gene>
<evidence type="ECO:0000313" key="2">
    <source>
        <dbReference type="EMBL" id="ORO79657.1"/>
    </source>
</evidence>
<evidence type="ECO:0000256" key="1">
    <source>
        <dbReference type="SAM" id="Phobius"/>
    </source>
</evidence>
<organism evidence="2 3">
    <name type="scientific">Streptococcus oralis subsp. dentisani</name>
    <dbReference type="NCBI Taxonomy" id="1458253"/>
    <lineage>
        <taxon>Bacteria</taxon>
        <taxon>Bacillati</taxon>
        <taxon>Bacillota</taxon>
        <taxon>Bacilli</taxon>
        <taxon>Lactobacillales</taxon>
        <taxon>Streptococcaceae</taxon>
        <taxon>Streptococcus</taxon>
    </lineage>
</organism>
<keyword evidence="1" id="KW-1133">Transmembrane helix</keyword>
<feature type="transmembrane region" description="Helical" evidence="1">
    <location>
        <begin position="80"/>
        <end position="104"/>
    </location>
</feature>
<dbReference type="RefSeq" id="WP_084971413.1">
    <property type="nucleotide sequence ID" value="NZ_NCUW01000026.1"/>
</dbReference>
<sequence>MMTEKILASLSAALWFLQAFLHFLLLMGVPLGAFVFGGSYTVFPLWLRPANLALCLLWSFFGYSYLLFGRVLTSSWQEKTLTRIVGLVTIFLGLATLFNFFISGSFFEKYVTGSITLLTFLISLFMLYRHN</sequence>
<keyword evidence="1" id="KW-0812">Transmembrane</keyword>
<protein>
    <submittedName>
        <fullName evidence="2">Uncharacterized protein</fullName>
    </submittedName>
</protein>
<evidence type="ECO:0000313" key="3">
    <source>
        <dbReference type="Proteomes" id="UP000194008"/>
    </source>
</evidence>
<keyword evidence="1" id="KW-0472">Membrane</keyword>
<proteinExistence type="predicted"/>